<evidence type="ECO:0000259" key="2">
    <source>
        <dbReference type="PROSITE" id="PS51208"/>
    </source>
</evidence>
<feature type="domain" description="Autotransporter" evidence="2">
    <location>
        <begin position="843"/>
        <end position="1142"/>
    </location>
</feature>
<feature type="chain" id="PRO_5028918913" evidence="1">
    <location>
        <begin position="21"/>
        <end position="1490"/>
    </location>
</feature>
<sequence length="1490" mass="162029">MNKRKMLMLLSLIVAANSYATLYPNKDKQTTEVNQKMLTEKHLTDATVISVKDGNIVKILDDVKINKEHSNSKQVKKFVNINTKDKGISVNEGDIAYQNKGGKELEIVSIQSGNFLNKGNISVDGQKSFGINMTGSDIYTENSGVINTSNDAIGVNIKNDKSSFKNNKEGIINVSNKGIGININGGKVENSGKIISDGINSIGININKGDVTNNGEIISNDGAIGVNIKGGSFTNAGVINAKGINSDGVRIEKGEFITSEDSKIVVTSNDKMTSGKSEASGVRVNESSNFKNNGLIEVTGTSDSRYSGYQAKGININNKDASAENKGQIVVNRNGIGVSTKGSFTNSNKIDANNGSIGINIIDSGNAINNENITANNSSYGVQVSANGTFENNGTIVVNNGSIGIVAVKSGENTEIINNGVIEVAGENSTGMQANDGRKVTNNGKINVNAQKFTSGLKATGNKSIAENNGELIIVGDDKNTSNGIIAQNGGSVINKENATVIASGKTTSAMSANGKNSKATNNGIVKIDKGSIGMKLEASSIGYNDGVIEGNGKGVTVKDSLFVNKGEINTSNVGIESLGNSTVYLKNGSIVKGTIKGNENINILAVDGNIVGSGSYSNLDVDKYEGIVVKNGDVDIVDSSIFLEYNKGTKEYLETTKKELEKHNNIKSSDSGNLTLSNSELIIDFKDSLTNPDSTENPIIDVGNDGKLSFAGDTSFVFNSSDGRTEFNINEALGVKNIDTADMNLDTSAIWDYSMDNGNIIAKRQNYSQVINKSQLNDFSNVLNDVRASVSSEFFNGLAQLELVKTSDEFTQGMAQLSGGIHGYTVDMAAINARTLVNTMKNRALNSGYSTIRPINSWTQEVIYLDNNHRLDGLMSGSYLEKGGLGISEKQIDSNAVLGFVYGGSRGDSKFDNGNSGKIIANNFYLGGYYKYDFNDKFSLNSNVNFIYSHNSVTRNLKFGTIDYKFKSTYPTYTLGIGTNAIYNVASTKNSKVSIYAGIDANRIIQGNINENAQSKNAPSFAVRNTPVSEQAYFSLTPSAGIVLQNTGYLLNKKYLVGADLSWETELGNVKDGKRLTLNEKKGQLGTGYTVGTMKRENVISTSVFGQMDLTESLSVNGRYTSAISDEYKADMVSLGMGYKMDSLSDGLISKPLLSMLENRKLSFDRYRGTFAFMIEAEDNSDRSYYNTKGELISGDYATSTLYKPKFTLSLNDTKTNWSYYFEGYYVANDLFKDTKGGERRQDARRIHLEARWTDAYSKGNYGLAFGYRNEGSNKPSLSDKPEPTRVKRGVNQFRLTPSLTYNLGKGFSLNLRSTGVIEHNYTGLRKDQTDYLLENEFALIYKGFMPRWQLKVSYFREDKWYDHSNKKLGWDIKEKDIVLIPSSERYHSAQIRPTVTYYFGNGDNLAVGLRIPIENGAWYNEIGTGVKASETYEMRYSIDYTHVVVPGFNVFGGITILDLKAKSTSGANYGKVTRTYSFRPKLGFSYGF</sequence>
<evidence type="ECO:0000256" key="1">
    <source>
        <dbReference type="SAM" id="SignalP"/>
    </source>
</evidence>
<dbReference type="InterPro" id="IPR005546">
    <property type="entry name" value="Autotransporte_beta"/>
</dbReference>
<reference evidence="3 4" key="1">
    <citation type="submission" date="2020-08" db="EMBL/GenBank/DDBJ databases">
        <authorList>
            <person name="Liu C."/>
            <person name="Sun Q."/>
        </authorList>
    </citation>
    <scope>NUCLEOTIDE SEQUENCE [LARGE SCALE GENOMIC DNA]</scope>
    <source>
        <strain evidence="3 4">NSJ-57</strain>
    </source>
</reference>
<organism evidence="3 4">
    <name type="scientific">Fusobacterium hominis</name>
    <dbReference type="NCBI Taxonomy" id="2764326"/>
    <lineage>
        <taxon>Bacteria</taxon>
        <taxon>Fusobacteriati</taxon>
        <taxon>Fusobacteriota</taxon>
        <taxon>Fusobacteriia</taxon>
        <taxon>Fusobacteriales</taxon>
        <taxon>Fusobacteriaceae</taxon>
        <taxon>Fusobacterium</taxon>
    </lineage>
</organism>
<dbReference type="SMART" id="SM00869">
    <property type="entry name" value="Autotransporter"/>
    <property type="match status" value="1"/>
</dbReference>
<dbReference type="KEGG" id="fho:H9Q81_09500"/>
<dbReference type="Pfam" id="PF03797">
    <property type="entry name" value="Autotransporter"/>
    <property type="match status" value="1"/>
</dbReference>
<evidence type="ECO:0000313" key="4">
    <source>
        <dbReference type="Proteomes" id="UP000515913"/>
    </source>
</evidence>
<keyword evidence="1" id="KW-0732">Signal</keyword>
<dbReference type="Proteomes" id="UP000515913">
    <property type="component" value="Chromosome"/>
</dbReference>
<dbReference type="InterPro" id="IPR036709">
    <property type="entry name" value="Autotransporte_beta_dom_sf"/>
</dbReference>
<dbReference type="SUPFAM" id="SSF103515">
    <property type="entry name" value="Autotransporter"/>
    <property type="match status" value="1"/>
</dbReference>
<dbReference type="Gene3D" id="2.40.128.130">
    <property type="entry name" value="Autotransporter beta-domain"/>
    <property type="match status" value="1"/>
</dbReference>
<dbReference type="PROSITE" id="PS51208">
    <property type="entry name" value="AUTOTRANSPORTER"/>
    <property type="match status" value="1"/>
</dbReference>
<dbReference type="RefSeq" id="WP_187422851.1">
    <property type="nucleotide sequence ID" value="NZ_CP060637.1"/>
</dbReference>
<evidence type="ECO:0000313" key="3">
    <source>
        <dbReference type="EMBL" id="QNM15133.1"/>
    </source>
</evidence>
<dbReference type="EMBL" id="CP060637">
    <property type="protein sequence ID" value="QNM15133.1"/>
    <property type="molecule type" value="Genomic_DNA"/>
</dbReference>
<name>A0A7G9GWF1_9FUSO</name>
<proteinExistence type="predicted"/>
<protein>
    <submittedName>
        <fullName evidence="3">Autotransporter domain-containing protein</fullName>
    </submittedName>
</protein>
<keyword evidence="4" id="KW-1185">Reference proteome</keyword>
<gene>
    <name evidence="3" type="ORF">H9Q81_09500</name>
</gene>
<accession>A0A7G9GWF1</accession>
<feature type="signal peptide" evidence="1">
    <location>
        <begin position="1"/>
        <end position="20"/>
    </location>
</feature>